<feature type="transmembrane region" description="Helical" evidence="12">
    <location>
        <begin position="20"/>
        <end position="38"/>
    </location>
</feature>
<dbReference type="InterPro" id="IPR045083">
    <property type="entry name" value="ATP_synth_F0_asu_bact/mt"/>
</dbReference>
<accession>A0A4P8DN44</accession>
<evidence type="ECO:0000256" key="12">
    <source>
        <dbReference type="SAM" id="Phobius"/>
    </source>
</evidence>
<dbReference type="Gene3D" id="1.20.120.220">
    <property type="entry name" value="ATP synthase, F0 complex, subunit A"/>
    <property type="match status" value="1"/>
</dbReference>
<evidence type="ECO:0000256" key="10">
    <source>
        <dbReference type="ARBA" id="ARBA00023310"/>
    </source>
</evidence>
<reference evidence="13" key="1">
    <citation type="submission" date="2019-04" db="EMBL/GenBank/DDBJ databases">
        <title>The complete mitogenome of Asotana magnifica.</title>
        <authorList>
            <person name="Zou H."/>
            <person name="Jakovlic I."/>
            <person name="Zhang D."/>
            <person name="Hua C.-J."/>
        </authorList>
    </citation>
    <scope>NUCLEOTIDE SEQUENCE</scope>
</reference>
<keyword evidence="9 12" id="KW-0472">Membrane</keyword>
<comment type="subcellular location">
    <subcellularLocation>
        <location evidence="1">Membrane</location>
        <topology evidence="1">Multi-pass membrane protein</topology>
    </subcellularLocation>
    <subcellularLocation>
        <location evidence="11">Mitochondrion inner membrane</location>
        <topology evidence="11">Multi-pass membrane protein</topology>
    </subcellularLocation>
</comment>
<keyword evidence="3" id="KW-0813">Transport</keyword>
<dbReference type="NCBIfam" id="TIGR01131">
    <property type="entry name" value="ATP_synt_6_or_A"/>
    <property type="match status" value="1"/>
</dbReference>
<evidence type="ECO:0000256" key="3">
    <source>
        <dbReference type="ARBA" id="ARBA00022448"/>
    </source>
</evidence>
<dbReference type="GO" id="GO:0045259">
    <property type="term" value="C:proton-transporting ATP synthase complex"/>
    <property type="evidence" value="ECO:0007669"/>
    <property type="project" value="UniProtKB-KW"/>
</dbReference>
<feature type="transmembrane region" description="Helical" evidence="12">
    <location>
        <begin position="98"/>
        <end position="118"/>
    </location>
</feature>
<evidence type="ECO:0000313" key="13">
    <source>
        <dbReference type="EMBL" id="QCL17187.1"/>
    </source>
</evidence>
<evidence type="ECO:0000256" key="11">
    <source>
        <dbReference type="RuleBase" id="RU004450"/>
    </source>
</evidence>
<dbReference type="InterPro" id="IPR035908">
    <property type="entry name" value="F0_ATP_A_sf"/>
</dbReference>
<feature type="transmembrane region" description="Helical" evidence="12">
    <location>
        <begin position="198"/>
        <end position="219"/>
    </location>
</feature>
<dbReference type="PANTHER" id="PTHR11410">
    <property type="entry name" value="ATP SYNTHASE SUBUNIT A"/>
    <property type="match status" value="1"/>
</dbReference>
<evidence type="ECO:0000256" key="2">
    <source>
        <dbReference type="ARBA" id="ARBA00006810"/>
    </source>
</evidence>
<dbReference type="GO" id="GO:0046933">
    <property type="term" value="F:proton-transporting ATP synthase activity, rotational mechanism"/>
    <property type="evidence" value="ECO:0007669"/>
    <property type="project" value="TreeGrafter"/>
</dbReference>
<name>A0A4P8DN44_9CRUS</name>
<dbReference type="PANTHER" id="PTHR11410:SF0">
    <property type="entry name" value="ATP SYNTHASE SUBUNIT A"/>
    <property type="match status" value="1"/>
</dbReference>
<gene>
    <name evidence="13" type="primary">atp6</name>
</gene>
<keyword evidence="13" id="KW-0496">Mitochondrion</keyword>
<evidence type="ECO:0000256" key="8">
    <source>
        <dbReference type="ARBA" id="ARBA00023065"/>
    </source>
</evidence>
<dbReference type="Pfam" id="PF00119">
    <property type="entry name" value="ATP-synt_A"/>
    <property type="match status" value="1"/>
</dbReference>
<evidence type="ECO:0000256" key="1">
    <source>
        <dbReference type="ARBA" id="ARBA00004141"/>
    </source>
</evidence>
<dbReference type="InterPro" id="IPR000568">
    <property type="entry name" value="ATP_synth_F0_asu"/>
</dbReference>
<keyword evidence="5 12" id="KW-0812">Transmembrane</keyword>
<evidence type="ECO:0000256" key="7">
    <source>
        <dbReference type="ARBA" id="ARBA00022989"/>
    </source>
</evidence>
<protein>
    <recommendedName>
        <fullName evidence="11">ATP synthase subunit a</fullName>
    </recommendedName>
</protein>
<dbReference type="EMBL" id="MK790137">
    <property type="protein sequence ID" value="QCL17187.1"/>
    <property type="molecule type" value="Genomic_DNA"/>
</dbReference>
<dbReference type="AlphaFoldDB" id="A0A4P8DN44"/>
<feature type="transmembrane region" description="Helical" evidence="12">
    <location>
        <begin position="169"/>
        <end position="192"/>
    </location>
</feature>
<keyword evidence="8" id="KW-0406">Ion transport</keyword>
<evidence type="ECO:0000256" key="4">
    <source>
        <dbReference type="ARBA" id="ARBA00022547"/>
    </source>
</evidence>
<dbReference type="GO" id="GO:0005743">
    <property type="term" value="C:mitochondrial inner membrane"/>
    <property type="evidence" value="ECO:0007669"/>
    <property type="project" value="UniProtKB-SubCell"/>
</dbReference>
<evidence type="ECO:0000256" key="9">
    <source>
        <dbReference type="ARBA" id="ARBA00023136"/>
    </source>
</evidence>
<keyword evidence="4" id="KW-0138">CF(0)</keyword>
<comment type="similarity">
    <text evidence="2">Belongs to the ATPase A chain family.</text>
</comment>
<keyword evidence="10" id="KW-0066">ATP synthesis</keyword>
<keyword evidence="7 12" id="KW-1133">Transmembrane helix</keyword>
<keyword evidence="6" id="KW-0375">Hydrogen ion transport</keyword>
<dbReference type="SUPFAM" id="SSF81336">
    <property type="entry name" value="F1F0 ATP synthase subunit A"/>
    <property type="match status" value="1"/>
</dbReference>
<sequence length="222" mass="25277">MMTNLFSVFDPSTSLNLSLNWMSTLLGLMILPYTYWLTNSRWHNFFSKMTNILKNELLSILHPKYNTLLIFLLSLFLFLLTNNMMGLLPFIFTATSHIMLTLSLSLTMWLGYFSFSLLNNTTNLLSHMVPQETPTLLMPFMVLIETLSNIIRPFTLAIRMSANMIAGHLLITLMSSSISIMAPFTASTIIIAQVTLMILETAVAMIQSYVFMTLCTLYIQEV</sequence>
<evidence type="ECO:0000256" key="5">
    <source>
        <dbReference type="ARBA" id="ARBA00022692"/>
    </source>
</evidence>
<dbReference type="PRINTS" id="PR00123">
    <property type="entry name" value="ATPASEA"/>
</dbReference>
<dbReference type="CDD" id="cd00310">
    <property type="entry name" value="ATP-synt_Fo_a_6"/>
    <property type="match status" value="1"/>
</dbReference>
<organism evidence="13">
    <name type="scientific">Asotana magnifica</name>
    <dbReference type="NCBI Taxonomy" id="2528170"/>
    <lineage>
        <taxon>Eukaryota</taxon>
        <taxon>Metazoa</taxon>
        <taxon>Ecdysozoa</taxon>
        <taxon>Arthropoda</taxon>
        <taxon>Crustacea</taxon>
        <taxon>Multicrustacea</taxon>
        <taxon>Malacostraca</taxon>
        <taxon>Eumalacostraca</taxon>
        <taxon>Peracarida</taxon>
        <taxon>Isopoda</taxon>
        <taxon>Cymothoidae</taxon>
        <taxon>Asotana</taxon>
    </lineage>
</organism>
<evidence type="ECO:0000256" key="6">
    <source>
        <dbReference type="ARBA" id="ARBA00022781"/>
    </source>
</evidence>
<geneLocation type="mitochondrion" evidence="13"/>
<proteinExistence type="inferred from homology"/>
<feature type="transmembrane region" description="Helical" evidence="12">
    <location>
        <begin position="68"/>
        <end position="92"/>
    </location>
</feature>